<dbReference type="InterPro" id="IPR038770">
    <property type="entry name" value="Na+/solute_symporter_sf"/>
</dbReference>
<feature type="transmembrane region" description="Helical" evidence="1">
    <location>
        <begin position="243"/>
        <end position="261"/>
    </location>
</feature>
<feature type="transmembrane region" description="Helical" evidence="1">
    <location>
        <begin position="44"/>
        <end position="61"/>
    </location>
</feature>
<dbReference type="GO" id="GO:0005886">
    <property type="term" value="C:plasma membrane"/>
    <property type="evidence" value="ECO:0007669"/>
    <property type="project" value="TreeGrafter"/>
</dbReference>
<feature type="transmembrane region" description="Helical" evidence="1">
    <location>
        <begin position="81"/>
        <end position="99"/>
    </location>
</feature>
<dbReference type="RefSeq" id="WP_063493769.1">
    <property type="nucleotide sequence ID" value="NZ_JBJDUN010000002.1"/>
</dbReference>
<dbReference type="AlphaFoldDB" id="A0A2C7AQ52"/>
<dbReference type="PANTHER" id="PTHR18640:SF5">
    <property type="entry name" value="SODIUM_BILE ACID COTRANSPORTER 7"/>
    <property type="match status" value="1"/>
</dbReference>
<dbReference type="InterPro" id="IPR016833">
    <property type="entry name" value="Put_Na-Bile_cotransptr"/>
</dbReference>
<keyword evidence="1" id="KW-1133">Transmembrane helix</keyword>
<reference evidence="2" key="1">
    <citation type="submission" date="2016-05" db="EMBL/GenBank/DDBJ databases">
        <authorList>
            <person name="Lavstsen T."/>
            <person name="Jespersen J.S."/>
        </authorList>
    </citation>
    <scope>NUCLEOTIDE SEQUENCE</scope>
    <source>
        <strain evidence="2">PFRJS10</strain>
    </source>
</reference>
<sequence>MSRHEQRGPGKPWFRRIRIDWFVTAICISAIMASIFPVRGGGSVVLDGATKVLIFILFYLYGVRLEPREAMAGLKHWRLHLLILAFTFAVFPLVVFAIHPILTHVLTPALVAGVLWLSILPSTVQSSINFTSIARGNVAGAIVSASASNILGVILTPLLAMFVMSTGGLVIHAQSILDLCVQLLLPFVLGQLTRRWTAGFVLGHPRLKYVDQLSIITVVYNAFSDGMNEGIWHTVALADIGRLLPILFAILAFMLWFTWWLPGRLGFNRKDQIAIQFCGTKKSLATGVPMASVLFAPSIVPLLVLPLMIFHMVQLIACGVIAGRYARKDEAPGRGVGPEPAED</sequence>
<keyword evidence="1" id="KW-0472">Membrane</keyword>
<feature type="transmembrane region" description="Helical" evidence="1">
    <location>
        <begin position="299"/>
        <end position="322"/>
    </location>
</feature>
<dbReference type="Pfam" id="PF13593">
    <property type="entry name" value="SBF_like"/>
    <property type="match status" value="1"/>
</dbReference>
<feature type="transmembrane region" description="Helical" evidence="1">
    <location>
        <begin position="105"/>
        <end position="124"/>
    </location>
</feature>
<accession>A0A2C7AQ52</accession>
<dbReference type="EMBL" id="LT576035">
    <property type="protein sequence ID" value="SBN38406.1"/>
    <property type="molecule type" value="Genomic_DNA"/>
</dbReference>
<dbReference type="PANTHER" id="PTHR18640">
    <property type="entry name" value="SOLUTE CARRIER FAMILY 10 MEMBER 7"/>
    <property type="match status" value="1"/>
</dbReference>
<feature type="transmembrane region" description="Helical" evidence="1">
    <location>
        <begin position="136"/>
        <end position="163"/>
    </location>
</feature>
<name>A0A2C7AQ52_9ACTN</name>
<feature type="transmembrane region" description="Helical" evidence="1">
    <location>
        <begin position="169"/>
        <end position="189"/>
    </location>
</feature>
<dbReference type="PIRSF" id="PIRSF026166">
    <property type="entry name" value="UCP026166"/>
    <property type="match status" value="1"/>
</dbReference>
<keyword evidence="1" id="KW-0812">Transmembrane</keyword>
<organism evidence="2">
    <name type="scientific">Propionibacterium freudenreichii</name>
    <dbReference type="NCBI Taxonomy" id="1744"/>
    <lineage>
        <taxon>Bacteria</taxon>
        <taxon>Bacillati</taxon>
        <taxon>Actinomycetota</taxon>
        <taxon>Actinomycetes</taxon>
        <taxon>Propionibacteriales</taxon>
        <taxon>Propionibacteriaceae</taxon>
        <taxon>Propionibacterium</taxon>
    </lineage>
</organism>
<dbReference type="Gene3D" id="1.20.1530.20">
    <property type="match status" value="1"/>
</dbReference>
<evidence type="ECO:0000313" key="2">
    <source>
        <dbReference type="EMBL" id="SBN38406.1"/>
    </source>
</evidence>
<protein>
    <submittedName>
        <fullName evidence="2">Sodium Bile acid symporter family protein</fullName>
    </submittedName>
</protein>
<feature type="transmembrane region" description="Helical" evidence="1">
    <location>
        <begin position="21"/>
        <end position="38"/>
    </location>
</feature>
<proteinExistence type="predicted"/>
<gene>
    <name evidence="2" type="ORF">PFR_JS10_763</name>
</gene>
<evidence type="ECO:0000256" key="1">
    <source>
        <dbReference type="SAM" id="Phobius"/>
    </source>
</evidence>